<feature type="compositionally biased region" description="Pro residues" evidence="1">
    <location>
        <begin position="290"/>
        <end position="304"/>
    </location>
</feature>
<gene>
    <name evidence="4" type="ORF">SeMB42_g02209</name>
</gene>
<dbReference type="InterPro" id="IPR001849">
    <property type="entry name" value="PH_domain"/>
</dbReference>
<dbReference type="InterPro" id="IPR000219">
    <property type="entry name" value="DH_dom"/>
</dbReference>
<keyword evidence="5" id="KW-1185">Reference proteome</keyword>
<proteinExistence type="predicted"/>
<feature type="region of interest" description="Disordered" evidence="1">
    <location>
        <begin position="154"/>
        <end position="229"/>
    </location>
</feature>
<dbReference type="Gene3D" id="1.20.900.10">
    <property type="entry name" value="Dbl homology (DH) domain"/>
    <property type="match status" value="1"/>
</dbReference>
<feature type="compositionally biased region" description="Low complexity" evidence="1">
    <location>
        <begin position="66"/>
        <end position="82"/>
    </location>
</feature>
<feature type="domain" description="DH" evidence="3">
    <location>
        <begin position="360"/>
        <end position="545"/>
    </location>
</feature>
<accession>A0A507DFW5</accession>
<protein>
    <recommendedName>
        <fullName evidence="6">DH domain-containing protein</fullName>
    </recommendedName>
</protein>
<dbReference type="SUPFAM" id="SSF50729">
    <property type="entry name" value="PH domain-like"/>
    <property type="match status" value="1"/>
</dbReference>
<dbReference type="GO" id="GO:0005085">
    <property type="term" value="F:guanyl-nucleotide exchange factor activity"/>
    <property type="evidence" value="ECO:0007669"/>
    <property type="project" value="InterPro"/>
</dbReference>
<feature type="region of interest" description="Disordered" evidence="1">
    <location>
        <begin position="693"/>
        <end position="750"/>
    </location>
</feature>
<name>A0A507DFW5_9FUNG</name>
<comment type="caution">
    <text evidence="4">The sequence shown here is derived from an EMBL/GenBank/DDBJ whole genome shotgun (WGS) entry which is preliminary data.</text>
</comment>
<evidence type="ECO:0000256" key="1">
    <source>
        <dbReference type="SAM" id="MobiDB-lite"/>
    </source>
</evidence>
<dbReference type="PANTHER" id="PTHR45818">
    <property type="entry name" value="PROTEIN VAV"/>
    <property type="match status" value="1"/>
</dbReference>
<reference evidence="4 5" key="1">
    <citation type="journal article" date="2019" name="Sci. Rep.">
        <title>Comparative genomics of chytrid fungi reveal insights into the obligate biotrophic and pathogenic lifestyle of Synchytrium endobioticum.</title>
        <authorList>
            <person name="van de Vossenberg B.T.L.H."/>
            <person name="Warris S."/>
            <person name="Nguyen H.D.T."/>
            <person name="van Gent-Pelzer M.P.E."/>
            <person name="Joly D.L."/>
            <person name="van de Geest H.C."/>
            <person name="Bonants P.J.M."/>
            <person name="Smith D.S."/>
            <person name="Levesque C.A."/>
            <person name="van der Lee T.A.J."/>
        </authorList>
    </citation>
    <scope>NUCLEOTIDE SEQUENCE [LARGE SCALE GENOMIC DNA]</scope>
    <source>
        <strain evidence="4 5">MB42</strain>
    </source>
</reference>
<dbReference type="Gene3D" id="2.30.29.30">
    <property type="entry name" value="Pleckstrin-homology domain (PH domain)/Phosphotyrosine-binding domain (PTB)"/>
    <property type="match status" value="1"/>
</dbReference>
<dbReference type="STRING" id="286115.A0A507DFW5"/>
<dbReference type="Pfam" id="PF00621">
    <property type="entry name" value="RhoGEF"/>
    <property type="match status" value="1"/>
</dbReference>
<feature type="compositionally biased region" description="Polar residues" evidence="1">
    <location>
        <begin position="734"/>
        <end position="744"/>
    </location>
</feature>
<feature type="compositionally biased region" description="Basic and acidic residues" evidence="1">
    <location>
        <begin position="86"/>
        <end position="97"/>
    </location>
</feature>
<feature type="compositionally biased region" description="Low complexity" evidence="1">
    <location>
        <begin position="324"/>
        <end position="346"/>
    </location>
</feature>
<dbReference type="CDD" id="cd00821">
    <property type="entry name" value="PH"/>
    <property type="match status" value="1"/>
</dbReference>
<dbReference type="SUPFAM" id="SSF48065">
    <property type="entry name" value="DBL homology domain (DH-domain)"/>
    <property type="match status" value="1"/>
</dbReference>
<feature type="region of interest" description="Disordered" evidence="1">
    <location>
        <begin position="268"/>
        <end position="357"/>
    </location>
</feature>
<dbReference type="SMART" id="SM00325">
    <property type="entry name" value="RhoGEF"/>
    <property type="match status" value="1"/>
</dbReference>
<evidence type="ECO:0000259" key="2">
    <source>
        <dbReference type="PROSITE" id="PS50003"/>
    </source>
</evidence>
<dbReference type="PANTHER" id="PTHR45818:SF3">
    <property type="entry name" value="PROTEIN VAV"/>
    <property type="match status" value="1"/>
</dbReference>
<feature type="compositionally biased region" description="Low complexity" evidence="1">
    <location>
        <begin position="710"/>
        <end position="720"/>
    </location>
</feature>
<evidence type="ECO:0000313" key="5">
    <source>
        <dbReference type="Proteomes" id="UP000317494"/>
    </source>
</evidence>
<feature type="region of interest" description="Disordered" evidence="1">
    <location>
        <begin position="64"/>
        <end position="112"/>
    </location>
</feature>
<feature type="domain" description="PH" evidence="2">
    <location>
        <begin position="585"/>
        <end position="691"/>
    </location>
</feature>
<dbReference type="AlphaFoldDB" id="A0A507DFW5"/>
<sequence>MSATAHRIIVEPASQQTGPRAAAIVNHLIGTHTMHACARAGAGAGACAAMSASPALDHSFPVADLSRSSSRSDTTASSNRRSLSFDADRPQQNDVPHHARTCKSTSHHESTVHHPALMLPPFSPIDLSAALLQAQHDELYKGVFESSAPYAQDILPPTLSTTDVPPASEPPPPSPNSLQRRTAMARRKRMTLPVDMISMSSSVDEPPPPTSDSGHERPATAHETFPTTLLRARSYSPATGTELLSSCLHDVSRRTSFDSFGHDILQDPRLEYTPMKRSPNPPRRSVSVPSRPPIRPPVSLPRPPSVYTKDDYPPDLYTEPPTWTTSSPIMHSTSSSVTAVESTPPTKNRGMSDEESTAVKRAMASRELLETERGYVNDLTHLVEDCFERLLVVSWLTYPEKLQVVKCGRLLLDVQSRFLHSLESAFTESENSDNGQVAVANIFMCAAKSFDVYKQYCTEYDGTLQLLSSYANTLELYAFTNEFRALAQTRLGIRDYLIKPIQRICKYPTLLSELLRLTPTASPEYSLLILARVTMQSIAAEVDTARRLIENSQRSERLIRRLVTDASLYIPRPSEVSFPGESIGIMSKGGGLWVAFRNEKDAVTEVKYRGVFAFPKHLLIMKAKKASVYHLKALLRLEEYELRRVSNQDPTSIAPYAFRLHHLDLNVHYDFGCSSERERTAWISALQGLCNTSSNSTTRQSFWHHRRRTVSSSATEVSSEPTDLENDSAAGSIRGSTAAGSTRGSIGVGMERSPSALSLASMYMSDRSSPLPPASPVSPVDTTAPSHGVFGANHKDVNSTRRFWRTSSLNLNDPLQNPVFNRRASIDLKLSDVITTYAAADSLSGAAAGSATSASVVPSYPSPPVPRTRSFTGRYEVKSMPDFKYQESMSPLLPIASPPSPTPDAAKMASPTAMHQPITLASVVTSPISVTSPTRQLDYLTANYAPVVPVPPPKPLRPQSRISSLSLVTPPQLTRDARRSSFTRADRDYHGDRTEVSSHRFSFLRTMTSSSNSFDYGDHVAVYNVERRTSRSVGNNTLSRIRNFLKTSNNRTIGNAWKDT</sequence>
<dbReference type="GO" id="GO:0005737">
    <property type="term" value="C:cytoplasm"/>
    <property type="evidence" value="ECO:0007669"/>
    <property type="project" value="TreeGrafter"/>
</dbReference>
<dbReference type="EMBL" id="QEAN01000065">
    <property type="protein sequence ID" value="TPX50589.1"/>
    <property type="molecule type" value="Genomic_DNA"/>
</dbReference>
<dbReference type="PROSITE" id="PS50010">
    <property type="entry name" value="DH_2"/>
    <property type="match status" value="1"/>
</dbReference>
<dbReference type="Proteomes" id="UP000317494">
    <property type="component" value="Unassembled WGS sequence"/>
</dbReference>
<dbReference type="VEuPathDB" id="FungiDB:SeMB42_g02209"/>
<evidence type="ECO:0000313" key="4">
    <source>
        <dbReference type="EMBL" id="TPX50589.1"/>
    </source>
</evidence>
<organism evidence="4 5">
    <name type="scientific">Synchytrium endobioticum</name>
    <dbReference type="NCBI Taxonomy" id="286115"/>
    <lineage>
        <taxon>Eukaryota</taxon>
        <taxon>Fungi</taxon>
        <taxon>Fungi incertae sedis</taxon>
        <taxon>Chytridiomycota</taxon>
        <taxon>Chytridiomycota incertae sedis</taxon>
        <taxon>Chytridiomycetes</taxon>
        <taxon>Synchytriales</taxon>
        <taxon>Synchytriaceae</taxon>
        <taxon>Synchytrium</taxon>
    </lineage>
</organism>
<dbReference type="InterPro" id="IPR035899">
    <property type="entry name" value="DBL_dom_sf"/>
</dbReference>
<evidence type="ECO:0000259" key="3">
    <source>
        <dbReference type="PROSITE" id="PS50010"/>
    </source>
</evidence>
<dbReference type="SMART" id="SM00233">
    <property type="entry name" value="PH"/>
    <property type="match status" value="1"/>
</dbReference>
<evidence type="ECO:0008006" key="6">
    <source>
        <dbReference type="Google" id="ProtNLM"/>
    </source>
</evidence>
<dbReference type="PROSITE" id="PS50003">
    <property type="entry name" value="PH_DOMAIN"/>
    <property type="match status" value="1"/>
</dbReference>
<dbReference type="InterPro" id="IPR011993">
    <property type="entry name" value="PH-like_dom_sf"/>
</dbReference>
<dbReference type="CDD" id="cd00160">
    <property type="entry name" value="RhoGEF"/>
    <property type="match status" value="1"/>
</dbReference>